<keyword evidence="2" id="KW-1185">Reference proteome</keyword>
<feature type="non-terminal residue" evidence="1">
    <location>
        <position position="1"/>
    </location>
</feature>
<evidence type="ECO:0000313" key="2">
    <source>
        <dbReference type="Proteomes" id="UP000824890"/>
    </source>
</evidence>
<dbReference type="PANTHER" id="PTHR35830">
    <property type="entry name" value="OS05G0299200 PROTEIN"/>
    <property type="match status" value="1"/>
</dbReference>
<organism evidence="1 2">
    <name type="scientific">Brassica napus</name>
    <name type="common">Rape</name>
    <dbReference type="NCBI Taxonomy" id="3708"/>
    <lineage>
        <taxon>Eukaryota</taxon>
        <taxon>Viridiplantae</taxon>
        <taxon>Streptophyta</taxon>
        <taxon>Embryophyta</taxon>
        <taxon>Tracheophyta</taxon>
        <taxon>Spermatophyta</taxon>
        <taxon>Magnoliopsida</taxon>
        <taxon>eudicotyledons</taxon>
        <taxon>Gunneridae</taxon>
        <taxon>Pentapetalae</taxon>
        <taxon>rosids</taxon>
        <taxon>malvids</taxon>
        <taxon>Brassicales</taxon>
        <taxon>Brassicaceae</taxon>
        <taxon>Brassiceae</taxon>
        <taxon>Brassica</taxon>
    </lineage>
</organism>
<reference evidence="1 2" key="1">
    <citation type="submission" date="2021-05" db="EMBL/GenBank/DDBJ databases">
        <title>Genome Assembly of Synthetic Allotetraploid Brassica napus Reveals Homoeologous Exchanges between Subgenomes.</title>
        <authorList>
            <person name="Davis J.T."/>
        </authorList>
    </citation>
    <scope>NUCLEOTIDE SEQUENCE [LARGE SCALE GENOMIC DNA]</scope>
    <source>
        <strain evidence="2">cv. Da-Ae</strain>
        <tissue evidence="1">Seedling</tissue>
    </source>
</reference>
<dbReference type="PANTHER" id="PTHR35830:SF1">
    <property type="entry name" value="OS05G0299200 PROTEIN"/>
    <property type="match status" value="1"/>
</dbReference>
<protein>
    <submittedName>
        <fullName evidence="1">Uncharacterized protein</fullName>
    </submittedName>
</protein>
<gene>
    <name evidence="1" type="ORF">HID58_037707</name>
</gene>
<dbReference type="EMBL" id="JAGKQM010000010">
    <property type="protein sequence ID" value="KAH0905880.1"/>
    <property type="molecule type" value="Genomic_DNA"/>
</dbReference>
<comment type="caution">
    <text evidence="1">The sequence shown here is derived from an EMBL/GenBank/DDBJ whole genome shotgun (WGS) entry which is preliminary data.</text>
</comment>
<feature type="non-terminal residue" evidence="1">
    <location>
        <position position="302"/>
    </location>
</feature>
<proteinExistence type="predicted"/>
<name>A0ABQ8BM75_BRANA</name>
<dbReference type="Proteomes" id="UP000824890">
    <property type="component" value="Unassembled WGS sequence"/>
</dbReference>
<evidence type="ECO:0000313" key="1">
    <source>
        <dbReference type="EMBL" id="KAH0905880.1"/>
    </source>
</evidence>
<sequence length="302" mass="34111">KRKKHHTINMTTLCSSPSSPRFFATKSELYKAPFLSFSILKRCHSRPPRNLNSNDSTYRDGNLFTICTSRPPYLPLATSRFKLFLDSGKDAVSDLQTLVSLDVQEINYAVCWRCGFDWCLVFQLGFLYGGLQGRPKLVVRRDRSLGGKEVVVAVDNIGSSSSSVASSGQASKNNSNNFPKWWPASLPRHSLEVDKEDYQREVNIILKKLIKQSKELWKKREETEKNLRVSAFHFNDISNMVALMGLKPLGNVVTTDLLRISACRKVDPCTGPEKLMRSCPALESLQLKKCCLNDKEGTRASW</sequence>
<accession>A0ABQ8BM75</accession>